<dbReference type="Gene3D" id="3.90.226.10">
    <property type="entry name" value="2-enoyl-CoA Hydratase, Chain A, domain 1"/>
    <property type="match status" value="1"/>
</dbReference>
<dbReference type="SMART" id="SM00245">
    <property type="entry name" value="TSPc"/>
    <property type="match status" value="1"/>
</dbReference>
<dbReference type="GO" id="GO:0008236">
    <property type="term" value="F:serine-type peptidase activity"/>
    <property type="evidence" value="ECO:0007669"/>
    <property type="project" value="InterPro"/>
</dbReference>
<comment type="caution">
    <text evidence="3">The sequence shown here is derived from an EMBL/GenBank/DDBJ whole genome shotgun (WGS) entry which is preliminary data.</text>
</comment>
<dbReference type="GO" id="GO:0007165">
    <property type="term" value="P:signal transduction"/>
    <property type="evidence" value="ECO:0007669"/>
    <property type="project" value="TreeGrafter"/>
</dbReference>
<dbReference type="InterPro" id="IPR005151">
    <property type="entry name" value="Tail-specific_protease"/>
</dbReference>
<evidence type="ECO:0000313" key="3">
    <source>
        <dbReference type="EMBL" id="PPZ92873.1"/>
    </source>
</evidence>
<dbReference type="RefSeq" id="WP_104792665.1">
    <property type="nucleotide sequence ID" value="NZ_PTPZ01000001.1"/>
</dbReference>
<dbReference type="Proteomes" id="UP000238565">
    <property type="component" value="Unassembled WGS sequence"/>
</dbReference>
<feature type="domain" description="Tail specific protease" evidence="2">
    <location>
        <begin position="68"/>
        <end position="297"/>
    </location>
</feature>
<dbReference type="PANTHER" id="PTHR32060">
    <property type="entry name" value="TAIL-SPECIFIC PROTEASE"/>
    <property type="match status" value="1"/>
</dbReference>
<reference evidence="3 4" key="1">
    <citation type="submission" date="2018-02" db="EMBL/GenBank/DDBJ databases">
        <title>Draft genome sequence of bacterial isolates from marine environment.</title>
        <authorList>
            <person name="Singh S.K."/>
            <person name="Hill R."/>
            <person name="Major S."/>
            <person name="Cai H."/>
            <person name="Li Y."/>
        </authorList>
    </citation>
    <scope>NUCLEOTIDE SEQUENCE [LARGE SCALE GENOMIC DNA]</scope>
    <source>
        <strain evidence="3 4">IMET F</strain>
    </source>
</reference>
<dbReference type="GO" id="GO:0004175">
    <property type="term" value="F:endopeptidase activity"/>
    <property type="evidence" value="ECO:0007669"/>
    <property type="project" value="TreeGrafter"/>
</dbReference>
<feature type="chain" id="PRO_5015740426" description="Tail specific protease domain-containing protein" evidence="1">
    <location>
        <begin position="19"/>
        <end position="314"/>
    </location>
</feature>
<accession>A0A2S7I8J8</accession>
<dbReference type="AlphaFoldDB" id="A0A2S7I8J8"/>
<dbReference type="PANTHER" id="PTHR32060:SF30">
    <property type="entry name" value="CARBOXY-TERMINAL PROCESSING PROTEASE CTPA"/>
    <property type="match status" value="1"/>
</dbReference>
<organism evidence="3 4">
    <name type="scientific">Cloacibacterium normanense</name>
    <dbReference type="NCBI Taxonomy" id="237258"/>
    <lineage>
        <taxon>Bacteria</taxon>
        <taxon>Pseudomonadati</taxon>
        <taxon>Bacteroidota</taxon>
        <taxon>Flavobacteriia</taxon>
        <taxon>Flavobacteriales</taxon>
        <taxon>Weeksellaceae</taxon>
    </lineage>
</organism>
<proteinExistence type="predicted"/>
<evidence type="ECO:0000256" key="1">
    <source>
        <dbReference type="SAM" id="SignalP"/>
    </source>
</evidence>
<feature type="signal peptide" evidence="1">
    <location>
        <begin position="1"/>
        <end position="18"/>
    </location>
</feature>
<evidence type="ECO:0000313" key="4">
    <source>
        <dbReference type="Proteomes" id="UP000238565"/>
    </source>
</evidence>
<dbReference type="InterPro" id="IPR029045">
    <property type="entry name" value="ClpP/crotonase-like_dom_sf"/>
</dbReference>
<keyword evidence="1" id="KW-0732">Signal</keyword>
<gene>
    <name evidence="3" type="ORF">C3729_02385</name>
</gene>
<dbReference type="EMBL" id="PTPZ01000001">
    <property type="protein sequence ID" value="PPZ92873.1"/>
    <property type="molecule type" value="Genomic_DNA"/>
</dbReference>
<dbReference type="Pfam" id="PF03572">
    <property type="entry name" value="Peptidase_S41"/>
    <property type="match status" value="1"/>
</dbReference>
<name>A0A2S7I8J8_9FLAO</name>
<evidence type="ECO:0000259" key="2">
    <source>
        <dbReference type="SMART" id="SM00245"/>
    </source>
</evidence>
<dbReference type="GO" id="GO:0030288">
    <property type="term" value="C:outer membrane-bounded periplasmic space"/>
    <property type="evidence" value="ECO:0007669"/>
    <property type="project" value="TreeGrafter"/>
</dbReference>
<dbReference type="SUPFAM" id="SSF52096">
    <property type="entry name" value="ClpP/crotonase"/>
    <property type="match status" value="1"/>
</dbReference>
<protein>
    <recommendedName>
        <fullName evidence="2">Tail specific protease domain-containing protein</fullName>
    </recommendedName>
</protein>
<sequence length="314" mass="35656">MKLIPIFFFMLTSSFAFGQFEDKKELKKVTNEILDIIKRKSIVRDSIDWLKFTHEIENDVNETEISQANFIIFKIIKKLRSYGDNHSIYQDKTDTEAYSSRKDSISYPTSRLINGNVGLLILPSHLSMNPEENLKYATILREEIQNLDQNKILGWIVDVRENEGGNMWPMIAGLNPLIQDGIVGFFATNKNITNWYSKSIKPIGIRKMTNNYKCKDLSKKIAVLISEKTASSGEMTAISLMGRDNSKSFGNKTAGYTTANGMYKLSNGATLLLAVSYSMDKNKKIYTDGINPEVWIDENEDILGSAVKWLEKSE</sequence>
<dbReference type="GO" id="GO:0006508">
    <property type="term" value="P:proteolysis"/>
    <property type="evidence" value="ECO:0007669"/>
    <property type="project" value="InterPro"/>
</dbReference>